<dbReference type="AlphaFoldDB" id="A0A242MMG4"/>
<comment type="caution">
    <text evidence="1">The sequence shown here is derived from an EMBL/GenBank/DDBJ whole genome shotgun (WGS) entry which is preliminary data.</text>
</comment>
<protein>
    <submittedName>
        <fullName evidence="1">Uncharacterized protein</fullName>
    </submittedName>
</protein>
<evidence type="ECO:0000313" key="2">
    <source>
        <dbReference type="Proteomes" id="UP000194546"/>
    </source>
</evidence>
<dbReference type="Proteomes" id="UP000194546">
    <property type="component" value="Unassembled WGS sequence"/>
</dbReference>
<proteinExistence type="predicted"/>
<name>A0A242MMG4_CABSO</name>
<gene>
    <name evidence="1" type="ORF">PAMC26510_21325</name>
</gene>
<reference evidence="1 2" key="1">
    <citation type="submission" date="2017-03" db="EMBL/GenBank/DDBJ databases">
        <title>Genome analysis of strain PAMC 26510.</title>
        <authorList>
            <person name="Oh H.-M."/>
            <person name="Yang J.-A."/>
        </authorList>
    </citation>
    <scope>NUCLEOTIDE SEQUENCE [LARGE SCALE GENOMIC DNA]</scope>
    <source>
        <strain evidence="1 2">PAMC 26510</strain>
    </source>
</reference>
<sequence length="60" mass="6597">MDLEVFDEGDGGGVAQVVADDAAFVVDDLKKGLFGHAVSFEFWFELAAFKRRITLTSTWA</sequence>
<evidence type="ECO:0000313" key="1">
    <source>
        <dbReference type="EMBL" id="OTP72370.1"/>
    </source>
</evidence>
<organism evidence="1 2">
    <name type="scientific">Caballeronia sordidicola</name>
    <name type="common">Burkholderia sordidicola</name>
    <dbReference type="NCBI Taxonomy" id="196367"/>
    <lineage>
        <taxon>Bacteria</taxon>
        <taxon>Pseudomonadati</taxon>
        <taxon>Pseudomonadota</taxon>
        <taxon>Betaproteobacteria</taxon>
        <taxon>Burkholderiales</taxon>
        <taxon>Burkholderiaceae</taxon>
        <taxon>Caballeronia</taxon>
    </lineage>
</organism>
<dbReference type="EMBL" id="NBTY01000113">
    <property type="protein sequence ID" value="OTP72370.1"/>
    <property type="molecule type" value="Genomic_DNA"/>
</dbReference>
<accession>A0A242MMG4</accession>